<keyword evidence="6 8" id="KW-1133">Transmembrane helix</keyword>
<dbReference type="Proteomes" id="UP000885779">
    <property type="component" value="Unassembled WGS sequence"/>
</dbReference>
<organism evidence="10">
    <name type="scientific">Caldithrix abyssi</name>
    <dbReference type="NCBI Taxonomy" id="187145"/>
    <lineage>
        <taxon>Bacteria</taxon>
        <taxon>Pseudomonadati</taxon>
        <taxon>Calditrichota</taxon>
        <taxon>Calditrichia</taxon>
        <taxon>Calditrichales</taxon>
        <taxon>Calditrichaceae</taxon>
        <taxon>Caldithrix</taxon>
    </lineage>
</organism>
<name>A0A7V4U1D6_CALAY</name>
<gene>
    <name evidence="10" type="ORF">ENK44_10415</name>
</gene>
<evidence type="ECO:0000313" key="10">
    <source>
        <dbReference type="EMBL" id="HGY56108.1"/>
    </source>
</evidence>
<keyword evidence="2" id="KW-1003">Cell membrane</keyword>
<evidence type="ECO:0000256" key="2">
    <source>
        <dbReference type="ARBA" id="ARBA00022475"/>
    </source>
</evidence>
<proteinExistence type="predicted"/>
<protein>
    <submittedName>
        <fullName evidence="10">Phospholipid carrier-dependent glycosyltransferase</fullName>
    </submittedName>
</protein>
<dbReference type="EMBL" id="DRQG01000097">
    <property type="protein sequence ID" value="HGY56108.1"/>
    <property type="molecule type" value="Genomic_DNA"/>
</dbReference>
<feature type="transmembrane region" description="Helical" evidence="8">
    <location>
        <begin position="114"/>
        <end position="141"/>
    </location>
</feature>
<sequence>MKNRLSIFSDRPALLILAVGLLIRAIASWLIPPGFDEAYYGVYAHHPAWGYFDHPPLVAVTAGFGFWLSGVYTFITLRLGALLLFVFSSLILYESIILLYNQRAARIGLMLLHTIPYFFIGMGAFVIPDNTLGLFWLLFIYSLIRLQRDDNPRWFLLSGTALGLALLSKYHAVFLVMGLGLLLLFNKNWRRYWRSPWLYGGAVLAFLIFLPNILWNASNDWISYVYQFSKGGSAGLHLSLDKFIQGIGVQAGYLLPWYFILLLIAGYRPWRSKQKHTLFLLPFVWLPVLVFTFIGATRTILPHWPMPGYLAAIILLAGWMDTWRPAISHRYLKFSAMFIGVLLMFVLLQTRLGIIDMDRKKDPTLNGFGWSELASHIQEKGYLADQRLFLFTHKWFLSGELDFALQGQREVTVLNRWHPQGFAFWSDMDSLLGRNALFVTSEFFPENAAKSYALYFDEITRLPDFYVQRNGKPGKTFYLWYCKNLKTPFPWPYGNK</sequence>
<feature type="transmembrane region" description="Helical" evidence="8">
    <location>
        <begin position="12"/>
        <end position="31"/>
    </location>
</feature>
<dbReference type="Pfam" id="PF13231">
    <property type="entry name" value="PMT_2"/>
    <property type="match status" value="1"/>
</dbReference>
<reference evidence="10" key="1">
    <citation type="journal article" date="2020" name="mSystems">
        <title>Genome- and Community-Level Interaction Insights into Carbon Utilization and Element Cycling Functions of Hydrothermarchaeota in Hydrothermal Sediment.</title>
        <authorList>
            <person name="Zhou Z."/>
            <person name="Liu Y."/>
            <person name="Xu W."/>
            <person name="Pan J."/>
            <person name="Luo Z.H."/>
            <person name="Li M."/>
        </authorList>
    </citation>
    <scope>NUCLEOTIDE SEQUENCE [LARGE SCALE GENOMIC DNA]</scope>
    <source>
        <strain evidence="10">HyVt-577</strain>
    </source>
</reference>
<comment type="caution">
    <text evidence="10">The sequence shown here is derived from an EMBL/GenBank/DDBJ whole genome shotgun (WGS) entry which is preliminary data.</text>
</comment>
<evidence type="ECO:0000256" key="7">
    <source>
        <dbReference type="ARBA" id="ARBA00023136"/>
    </source>
</evidence>
<keyword evidence="7 8" id="KW-0472">Membrane</keyword>
<dbReference type="InterPro" id="IPR050297">
    <property type="entry name" value="LipidA_mod_glycosyltrf_83"/>
</dbReference>
<evidence type="ECO:0000256" key="6">
    <source>
        <dbReference type="ARBA" id="ARBA00022989"/>
    </source>
</evidence>
<dbReference type="AlphaFoldDB" id="A0A7V4U1D6"/>
<feature type="transmembrane region" description="Helical" evidence="8">
    <location>
        <begin position="71"/>
        <end position="93"/>
    </location>
</feature>
<keyword evidence="5 8" id="KW-0812">Transmembrane</keyword>
<feature type="transmembrane region" description="Helical" evidence="8">
    <location>
        <begin position="161"/>
        <end position="185"/>
    </location>
</feature>
<feature type="transmembrane region" description="Helical" evidence="8">
    <location>
        <begin position="243"/>
        <end position="265"/>
    </location>
</feature>
<feature type="domain" description="Glycosyltransferase RgtA/B/C/D-like" evidence="9">
    <location>
        <begin position="53"/>
        <end position="215"/>
    </location>
</feature>
<dbReference type="PANTHER" id="PTHR33908">
    <property type="entry name" value="MANNOSYLTRANSFERASE YKCB-RELATED"/>
    <property type="match status" value="1"/>
</dbReference>
<evidence type="ECO:0000259" key="9">
    <source>
        <dbReference type="Pfam" id="PF13231"/>
    </source>
</evidence>
<dbReference type="InterPro" id="IPR038731">
    <property type="entry name" value="RgtA/B/C-like"/>
</dbReference>
<comment type="subcellular location">
    <subcellularLocation>
        <location evidence="1">Cell membrane</location>
        <topology evidence="1">Multi-pass membrane protein</topology>
    </subcellularLocation>
</comment>
<feature type="transmembrane region" description="Helical" evidence="8">
    <location>
        <begin position="197"/>
        <end position="215"/>
    </location>
</feature>
<feature type="transmembrane region" description="Helical" evidence="8">
    <location>
        <begin position="302"/>
        <end position="319"/>
    </location>
</feature>
<evidence type="ECO:0000256" key="1">
    <source>
        <dbReference type="ARBA" id="ARBA00004651"/>
    </source>
</evidence>
<evidence type="ECO:0000256" key="3">
    <source>
        <dbReference type="ARBA" id="ARBA00022676"/>
    </source>
</evidence>
<keyword evidence="3" id="KW-0328">Glycosyltransferase</keyword>
<keyword evidence="4" id="KW-0808">Transferase</keyword>
<dbReference type="GO" id="GO:0009103">
    <property type="term" value="P:lipopolysaccharide biosynthetic process"/>
    <property type="evidence" value="ECO:0007669"/>
    <property type="project" value="UniProtKB-ARBA"/>
</dbReference>
<dbReference type="PANTHER" id="PTHR33908:SF11">
    <property type="entry name" value="MEMBRANE PROTEIN"/>
    <property type="match status" value="1"/>
</dbReference>
<evidence type="ECO:0000256" key="5">
    <source>
        <dbReference type="ARBA" id="ARBA00022692"/>
    </source>
</evidence>
<dbReference type="GO" id="GO:0005886">
    <property type="term" value="C:plasma membrane"/>
    <property type="evidence" value="ECO:0007669"/>
    <property type="project" value="UniProtKB-SubCell"/>
</dbReference>
<accession>A0A7V4U1D6</accession>
<dbReference type="GO" id="GO:0016763">
    <property type="term" value="F:pentosyltransferase activity"/>
    <property type="evidence" value="ECO:0007669"/>
    <property type="project" value="TreeGrafter"/>
</dbReference>
<evidence type="ECO:0000256" key="8">
    <source>
        <dbReference type="SAM" id="Phobius"/>
    </source>
</evidence>
<feature type="transmembrane region" description="Helical" evidence="8">
    <location>
        <begin position="331"/>
        <end position="348"/>
    </location>
</feature>
<feature type="transmembrane region" description="Helical" evidence="8">
    <location>
        <begin position="277"/>
        <end position="296"/>
    </location>
</feature>
<evidence type="ECO:0000256" key="4">
    <source>
        <dbReference type="ARBA" id="ARBA00022679"/>
    </source>
</evidence>